<name>A0A4S8JWS5_MUSBA</name>
<comment type="caution">
    <text evidence="2">The sequence shown here is derived from an EMBL/GenBank/DDBJ whole genome shotgun (WGS) entry which is preliminary data.</text>
</comment>
<accession>A0A4S8JWS5</accession>
<organism evidence="2 3">
    <name type="scientific">Musa balbisiana</name>
    <name type="common">Banana</name>
    <dbReference type="NCBI Taxonomy" id="52838"/>
    <lineage>
        <taxon>Eukaryota</taxon>
        <taxon>Viridiplantae</taxon>
        <taxon>Streptophyta</taxon>
        <taxon>Embryophyta</taxon>
        <taxon>Tracheophyta</taxon>
        <taxon>Spermatophyta</taxon>
        <taxon>Magnoliopsida</taxon>
        <taxon>Liliopsida</taxon>
        <taxon>Zingiberales</taxon>
        <taxon>Musaceae</taxon>
        <taxon>Musa</taxon>
    </lineage>
</organism>
<protein>
    <submittedName>
        <fullName evidence="2">Uncharacterized protein</fullName>
    </submittedName>
</protein>
<dbReference type="EMBL" id="PYDT01000003">
    <property type="protein sequence ID" value="THU66728.1"/>
    <property type="molecule type" value="Genomic_DNA"/>
</dbReference>
<feature type="region of interest" description="Disordered" evidence="1">
    <location>
        <begin position="1"/>
        <end position="79"/>
    </location>
</feature>
<evidence type="ECO:0000256" key="1">
    <source>
        <dbReference type="SAM" id="MobiDB-lite"/>
    </source>
</evidence>
<gene>
    <name evidence="2" type="ORF">C4D60_Mb05t17260</name>
</gene>
<feature type="compositionally biased region" description="Polar residues" evidence="1">
    <location>
        <begin position="54"/>
        <end position="63"/>
    </location>
</feature>
<sequence length="102" mass="10837">MYGSSSGYGNKQGSGHSYTQGYRQETVPSYNGQQQQGGNFGNGGENSRGVVSSFGGNNRQGSCSAYEHNYSGPTEGQPGPWQCSLHFQTYKVGGNTNQSLVL</sequence>
<proteinExistence type="predicted"/>
<dbReference type="AlphaFoldDB" id="A0A4S8JWS5"/>
<feature type="compositionally biased region" description="Polar residues" evidence="1">
    <location>
        <begin position="1"/>
        <end position="30"/>
    </location>
</feature>
<dbReference type="Proteomes" id="UP000317650">
    <property type="component" value="Chromosome 5"/>
</dbReference>
<reference evidence="2 3" key="1">
    <citation type="journal article" date="2019" name="Nat. Plants">
        <title>Genome sequencing of Musa balbisiana reveals subgenome evolution and function divergence in polyploid bananas.</title>
        <authorList>
            <person name="Yao X."/>
        </authorList>
    </citation>
    <scope>NUCLEOTIDE SEQUENCE [LARGE SCALE GENOMIC DNA]</scope>
    <source>
        <strain evidence="3">cv. DH-PKW</strain>
        <tissue evidence="2">Leaves</tissue>
    </source>
</reference>
<evidence type="ECO:0000313" key="2">
    <source>
        <dbReference type="EMBL" id="THU66728.1"/>
    </source>
</evidence>
<evidence type="ECO:0000313" key="3">
    <source>
        <dbReference type="Proteomes" id="UP000317650"/>
    </source>
</evidence>
<keyword evidence="3" id="KW-1185">Reference proteome</keyword>